<dbReference type="AlphaFoldDB" id="A0A160M736"/>
<evidence type="ECO:0000313" key="1">
    <source>
        <dbReference type="EMBL" id="AND38277.1"/>
    </source>
</evidence>
<organism evidence="1 2">
    <name type="scientific">Cytobacillus oceanisediminis 2691</name>
    <dbReference type="NCBI Taxonomy" id="1196031"/>
    <lineage>
        <taxon>Bacteria</taxon>
        <taxon>Bacillati</taxon>
        <taxon>Bacillota</taxon>
        <taxon>Bacilli</taxon>
        <taxon>Bacillales</taxon>
        <taxon>Bacillaceae</taxon>
        <taxon>Cytobacillus</taxon>
    </lineage>
</organism>
<dbReference type="eggNOG" id="ENOG502ZP4F">
    <property type="taxonomic scope" value="Bacteria"/>
</dbReference>
<dbReference type="InterPro" id="IPR058995">
    <property type="entry name" value="YolC/YozM-like"/>
</dbReference>
<dbReference type="Proteomes" id="UP000077856">
    <property type="component" value="Chromosome"/>
</dbReference>
<evidence type="ECO:0000313" key="2">
    <source>
        <dbReference type="Proteomes" id="UP000077856"/>
    </source>
</evidence>
<reference evidence="1 2" key="1">
    <citation type="submission" date="2016-04" db="EMBL/GenBank/DDBJ databases">
        <title>Complete genome sequence of Bacillus oceanisediminis strain 2691.</title>
        <authorList>
            <person name="Jeong H."/>
            <person name="Kim H.J."/>
            <person name="Lee D.-W."/>
        </authorList>
    </citation>
    <scope>NUCLEOTIDE SEQUENCE [LARGE SCALE GENOMIC DNA]</scope>
    <source>
        <strain evidence="1 2">2691</strain>
    </source>
</reference>
<name>A0A160M736_9BACI</name>
<gene>
    <name evidence="1" type="ORF">A361_03800</name>
</gene>
<accession>A0A160M736</accession>
<dbReference type="EMBL" id="CP015506">
    <property type="protein sequence ID" value="AND38277.1"/>
    <property type="molecule type" value="Genomic_DNA"/>
</dbReference>
<dbReference type="Pfam" id="PF26328">
    <property type="entry name" value="YolC_YozM"/>
    <property type="match status" value="1"/>
</dbReference>
<sequence>MKKLKFISILIITFLVLLLSDVYINKKDVVTKDDSKARADRIASALNIGFEEYGLFSFEIGETNPTIWIVMDEANSEKELQKYLEKNVSKADLNHYNIDISKRNLQEVQTEHAMLLREGIAIDYIKEKNYNDVKVYYPNGKPEQVLKVIINETSERSSKDLKAELENLLATKGAELPVQLRGISYEIQIE</sequence>
<dbReference type="KEGG" id="bon:A361_03800"/>
<protein>
    <submittedName>
        <fullName evidence="1">Uncharacterized protein</fullName>
    </submittedName>
</protein>
<dbReference type="RefSeq" id="WP_019379503.1">
    <property type="nucleotide sequence ID" value="NZ_CP015506.1"/>
</dbReference>
<proteinExistence type="predicted"/>